<feature type="transmembrane region" description="Helical" evidence="2">
    <location>
        <begin position="21"/>
        <end position="39"/>
    </location>
</feature>
<evidence type="ECO:0000256" key="1">
    <source>
        <dbReference type="SAM" id="MobiDB-lite"/>
    </source>
</evidence>
<keyword evidence="2" id="KW-0812">Transmembrane</keyword>
<dbReference type="Proteomes" id="UP001215598">
    <property type="component" value="Unassembled WGS sequence"/>
</dbReference>
<dbReference type="AlphaFoldDB" id="A0AAD7K7S6"/>
<proteinExistence type="predicted"/>
<feature type="region of interest" description="Disordered" evidence="1">
    <location>
        <begin position="88"/>
        <end position="119"/>
    </location>
</feature>
<keyword evidence="2" id="KW-1133">Transmembrane helix</keyword>
<reference evidence="3" key="1">
    <citation type="submission" date="2023-03" db="EMBL/GenBank/DDBJ databases">
        <title>Massive genome expansion in bonnet fungi (Mycena s.s.) driven by repeated elements and novel gene families across ecological guilds.</title>
        <authorList>
            <consortium name="Lawrence Berkeley National Laboratory"/>
            <person name="Harder C.B."/>
            <person name="Miyauchi S."/>
            <person name="Viragh M."/>
            <person name="Kuo A."/>
            <person name="Thoen E."/>
            <person name="Andreopoulos B."/>
            <person name="Lu D."/>
            <person name="Skrede I."/>
            <person name="Drula E."/>
            <person name="Henrissat B."/>
            <person name="Morin E."/>
            <person name="Kohler A."/>
            <person name="Barry K."/>
            <person name="LaButti K."/>
            <person name="Morin E."/>
            <person name="Salamov A."/>
            <person name="Lipzen A."/>
            <person name="Mereny Z."/>
            <person name="Hegedus B."/>
            <person name="Baldrian P."/>
            <person name="Stursova M."/>
            <person name="Weitz H."/>
            <person name="Taylor A."/>
            <person name="Grigoriev I.V."/>
            <person name="Nagy L.G."/>
            <person name="Martin F."/>
            <person name="Kauserud H."/>
        </authorList>
    </citation>
    <scope>NUCLEOTIDE SEQUENCE</scope>
    <source>
        <strain evidence="3">CBHHK182m</strain>
    </source>
</reference>
<sequence length="224" mass="24984">MADKFSFDSRRFLGIEHQQPYLWGYWGCWIVLFYLATLGCRVREDQGITYAAAPVGLGLGDFHMVPNYKYNASCSDASADHLARTQPSTFSTTKTPYFGNDPGSDRTSKPAKEHRRATTGLRARTTATGSVSAGVDPHLYARSKDTAAFFQSPVSGATTANYVVSPAKRKKKNLANFHWPRLESNERLADTLLERDQIFGTSADRRYCACLKWLDNWITPGVPT</sequence>
<organism evidence="3 4">
    <name type="scientific">Mycena metata</name>
    <dbReference type="NCBI Taxonomy" id="1033252"/>
    <lineage>
        <taxon>Eukaryota</taxon>
        <taxon>Fungi</taxon>
        <taxon>Dikarya</taxon>
        <taxon>Basidiomycota</taxon>
        <taxon>Agaricomycotina</taxon>
        <taxon>Agaricomycetes</taxon>
        <taxon>Agaricomycetidae</taxon>
        <taxon>Agaricales</taxon>
        <taxon>Marasmiineae</taxon>
        <taxon>Mycenaceae</taxon>
        <taxon>Mycena</taxon>
    </lineage>
</organism>
<gene>
    <name evidence="3" type="ORF">B0H16DRAFT_1448405</name>
</gene>
<evidence type="ECO:0000256" key="2">
    <source>
        <dbReference type="SAM" id="Phobius"/>
    </source>
</evidence>
<evidence type="ECO:0000313" key="4">
    <source>
        <dbReference type="Proteomes" id="UP001215598"/>
    </source>
</evidence>
<keyword evidence="4" id="KW-1185">Reference proteome</keyword>
<keyword evidence="2" id="KW-0472">Membrane</keyword>
<accession>A0AAD7K7S6</accession>
<protein>
    <submittedName>
        <fullName evidence="3">Uncharacterized protein</fullName>
    </submittedName>
</protein>
<evidence type="ECO:0000313" key="3">
    <source>
        <dbReference type="EMBL" id="KAJ7779974.1"/>
    </source>
</evidence>
<name>A0AAD7K7S6_9AGAR</name>
<comment type="caution">
    <text evidence="3">The sequence shown here is derived from an EMBL/GenBank/DDBJ whole genome shotgun (WGS) entry which is preliminary data.</text>
</comment>
<dbReference type="EMBL" id="JARKIB010000005">
    <property type="protein sequence ID" value="KAJ7779974.1"/>
    <property type="molecule type" value="Genomic_DNA"/>
</dbReference>